<feature type="domain" description="SAC" evidence="4">
    <location>
        <begin position="477"/>
        <end position="855"/>
    </location>
</feature>
<feature type="region of interest" description="Disordered" evidence="2">
    <location>
        <begin position="240"/>
        <end position="259"/>
    </location>
</feature>
<dbReference type="GO" id="GO:0005783">
    <property type="term" value="C:endoplasmic reticulum"/>
    <property type="evidence" value="ECO:0007669"/>
    <property type="project" value="TreeGrafter"/>
</dbReference>
<keyword evidence="3" id="KW-1133">Transmembrane helix</keyword>
<dbReference type="PROSITE" id="PS50275">
    <property type="entry name" value="SAC"/>
    <property type="match status" value="1"/>
</dbReference>
<evidence type="ECO:0000313" key="6">
    <source>
        <dbReference type="Proteomes" id="UP000324800"/>
    </source>
</evidence>
<dbReference type="Proteomes" id="UP000324800">
    <property type="component" value="Unassembled WGS sequence"/>
</dbReference>
<dbReference type="InterPro" id="IPR002013">
    <property type="entry name" value="SAC_dom"/>
</dbReference>
<dbReference type="Pfam" id="PF07910">
    <property type="entry name" value="Peptidase_C78"/>
    <property type="match status" value="1"/>
</dbReference>
<feature type="transmembrane region" description="Helical" evidence="3">
    <location>
        <begin position="969"/>
        <end position="990"/>
    </location>
</feature>
<dbReference type="InterPro" id="IPR012462">
    <property type="entry name" value="UFSP1/2_DUB_cat"/>
</dbReference>
<evidence type="ECO:0000256" key="1">
    <source>
        <dbReference type="ARBA" id="ARBA00022801"/>
    </source>
</evidence>
<name>A0A5J4VE03_9EUKA</name>
<protein>
    <submittedName>
        <fullName evidence="5">Putative Phosphatidylinositide phosphatase SAC1</fullName>
    </submittedName>
</protein>
<keyword evidence="3" id="KW-0812">Transmembrane</keyword>
<dbReference type="EMBL" id="SNRW01007708">
    <property type="protein sequence ID" value="KAA6380798.1"/>
    <property type="molecule type" value="Genomic_DNA"/>
</dbReference>
<dbReference type="PANTHER" id="PTHR45662">
    <property type="entry name" value="PHOSPHATIDYLINOSITIDE PHOSPHATASE SAC1"/>
    <property type="match status" value="1"/>
</dbReference>
<dbReference type="GO" id="GO:0043812">
    <property type="term" value="F:phosphatidylinositol-4-phosphate phosphatase activity"/>
    <property type="evidence" value="ECO:0007669"/>
    <property type="project" value="TreeGrafter"/>
</dbReference>
<evidence type="ECO:0000256" key="2">
    <source>
        <dbReference type="SAM" id="MobiDB-lite"/>
    </source>
</evidence>
<dbReference type="Pfam" id="PF02383">
    <property type="entry name" value="Syja_N"/>
    <property type="match status" value="1"/>
</dbReference>
<dbReference type="GO" id="GO:0046856">
    <property type="term" value="P:phosphatidylinositol dephosphorylation"/>
    <property type="evidence" value="ECO:0007669"/>
    <property type="project" value="TreeGrafter"/>
</dbReference>
<evidence type="ECO:0000259" key="4">
    <source>
        <dbReference type="PROSITE" id="PS50275"/>
    </source>
</evidence>
<accession>A0A5J4VE03</accession>
<dbReference type="PANTHER" id="PTHR45662:SF2">
    <property type="entry name" value="PHOSPHATIDYLINOSITOL-3-PHOSPHATASE SAC1"/>
    <property type="match status" value="1"/>
</dbReference>
<feature type="transmembrane region" description="Helical" evidence="3">
    <location>
        <begin position="926"/>
        <end position="948"/>
    </location>
</feature>
<keyword evidence="1" id="KW-0378">Hydrolase</keyword>
<evidence type="ECO:0000313" key="5">
    <source>
        <dbReference type="EMBL" id="KAA6380798.1"/>
    </source>
</evidence>
<dbReference type="OrthoDB" id="405996at2759"/>
<feature type="compositionally biased region" description="Basic and acidic residues" evidence="2">
    <location>
        <begin position="247"/>
        <end position="259"/>
    </location>
</feature>
<organism evidence="5 6">
    <name type="scientific">Streblomastix strix</name>
    <dbReference type="NCBI Taxonomy" id="222440"/>
    <lineage>
        <taxon>Eukaryota</taxon>
        <taxon>Metamonada</taxon>
        <taxon>Preaxostyla</taxon>
        <taxon>Oxymonadida</taxon>
        <taxon>Streblomastigidae</taxon>
        <taxon>Streblomastix</taxon>
    </lineage>
</organism>
<dbReference type="Gene3D" id="3.90.70.130">
    <property type="match status" value="1"/>
</dbReference>
<dbReference type="AlphaFoldDB" id="A0A5J4VE03"/>
<proteinExistence type="predicted"/>
<comment type="caution">
    <text evidence="5">The sequence shown here is derived from an EMBL/GenBank/DDBJ whole genome shotgun (WGS) entry which is preliminary data.</text>
</comment>
<evidence type="ECO:0000256" key="3">
    <source>
        <dbReference type="SAM" id="Phobius"/>
    </source>
</evidence>
<gene>
    <name evidence="5" type="ORF">EZS28_023675</name>
</gene>
<reference evidence="5 6" key="1">
    <citation type="submission" date="2019-03" db="EMBL/GenBank/DDBJ databases">
        <title>Single cell metagenomics reveals metabolic interactions within the superorganism composed of flagellate Streblomastix strix and complex community of Bacteroidetes bacteria on its surface.</title>
        <authorList>
            <person name="Treitli S.C."/>
            <person name="Kolisko M."/>
            <person name="Husnik F."/>
            <person name="Keeling P."/>
            <person name="Hampl V."/>
        </authorList>
    </citation>
    <scope>NUCLEOTIDE SEQUENCE [LARGE SCALE GENOMIC DNA]</scope>
    <source>
        <strain evidence="5">ST1C</strain>
    </source>
</reference>
<keyword evidence="3" id="KW-0472">Membrane</keyword>
<sequence length="1033" mass="117437">MTLKSSSQQLGPKIERYKPPDIPSVVEFLRDYFASYTTQLQWDRAVLCNDMGMNNILSNYINSLQYLLIYYNYINVDYVHVDPQDDGWGCGYRNAQMMISALLKIPLFRDHLIQFGYTQIPSLYQIQKEIEDAWKDDMDPAGCKQLNGKLVNTKKWIGATEIWVFFRFLRIPAMLVDIHSGADGVFSFVQQYFQENFLKIRRRIDIGQPITKQPKSSSKQDQQEQDNFYDFKIDSFSQTTTQTYESGSKDTKGTSRTIEKQEQVPFCPPLYFQMSGHSKSIVGYEVVSQRKRDRSGKSKDMDDLQLLLICPSSHTQIDNLPAIPNSLDSIRVDKQRMSTHGKKFQIVFIDGLRILSDEEMELPVLKLSASEDNTLFAYNSTGVVKIDTNIGNGVSIPELPSSGLNEIDSCIGILGVYKLNQGSVVVILKKAEFIGDFIGHAIYRVAETSTFPDRSYILSKADSKSTLSNLELELKYLDILLNEKFFYFSVPFHTSSSNTNASSLPSWNISISVQEAVKQSLDHDHSKPLINHSYVWNEHLSQTFDENAKKISILPIIRGFAKVLTIPVNGESVKNILISRLATERVGYRLQRRGSDIDGNCSNTVETEQIITIGQNEDQIYSYLQIRGSVPLPWCQIPNIKYKPSVQFTKNVHDSTEIAKISVRKQHSNYGDISYINLLDNRGIEKNICESFSEIFGNLENDNEFKSYLKYHWFDFHHVCRKMHFEKVVQLLPVVEQEFNKYGYFSASVKAGAQGKKINWTIRKEQIGVFRTNCLDTLDRTGVVQHLLGTAVLEKQLKECNLFVEQKQTLKVSSDDKEPNQLSVSFPTTSSNEWDKNLKLIWSDNANAIAVLNTQTDAMKSDYTRTGKRTSIGALNDGIIAVKRYILNNFVHGETQDAIDLWLGKGNQKNKQLNKKDQTTTALSKATTYILVALIVASVLASSLTAFITSDQEGNLFNIIPKISLGSMILCTFLFIIFTALFVLCVYKYFTLSPEKFVAHSKLIGDEYADDVERSKKGEKVFFKTLIEAKKTE</sequence>